<feature type="region of interest" description="Disordered" evidence="1">
    <location>
        <begin position="174"/>
        <end position="219"/>
    </location>
</feature>
<name>A0A1E3QHC4_9ASCO</name>
<dbReference type="STRING" id="984486.A0A1E3QHC4"/>
<feature type="region of interest" description="Disordered" evidence="1">
    <location>
        <begin position="1"/>
        <end position="66"/>
    </location>
</feature>
<feature type="compositionally biased region" description="Polar residues" evidence="1">
    <location>
        <begin position="351"/>
        <end position="368"/>
    </location>
</feature>
<gene>
    <name evidence="2" type="ORF">BABINDRAFT_163828</name>
</gene>
<feature type="compositionally biased region" description="Polar residues" evidence="1">
    <location>
        <begin position="197"/>
        <end position="211"/>
    </location>
</feature>
<feature type="region of interest" description="Disordered" evidence="1">
    <location>
        <begin position="313"/>
        <end position="401"/>
    </location>
</feature>
<organism evidence="2 3">
    <name type="scientific">Babjeviella inositovora NRRL Y-12698</name>
    <dbReference type="NCBI Taxonomy" id="984486"/>
    <lineage>
        <taxon>Eukaryota</taxon>
        <taxon>Fungi</taxon>
        <taxon>Dikarya</taxon>
        <taxon>Ascomycota</taxon>
        <taxon>Saccharomycotina</taxon>
        <taxon>Pichiomycetes</taxon>
        <taxon>Serinales incertae sedis</taxon>
        <taxon>Babjeviella</taxon>
    </lineage>
</organism>
<evidence type="ECO:0000256" key="1">
    <source>
        <dbReference type="SAM" id="MobiDB-lite"/>
    </source>
</evidence>
<feature type="compositionally biased region" description="Polar residues" evidence="1">
    <location>
        <begin position="387"/>
        <end position="396"/>
    </location>
</feature>
<feature type="region of interest" description="Disordered" evidence="1">
    <location>
        <begin position="101"/>
        <end position="127"/>
    </location>
</feature>
<keyword evidence="3" id="KW-1185">Reference proteome</keyword>
<sequence length="561" mass="61104">MSEDSYPPNQDPVQIKLESDELIPEQSSTETPPLQLGKRPDQAPLPKEMSDAENSRDPPELIQTKTVSDSYKSILHLNHSQSDSQMKAPFLGISVDSDTVLPPPGFSSDGKLGKRNSGSFVKEHGNRDSMISQYSGVVEDLTEVPIQQIYGTGTPDPEGTVSKLTIVPSLSRNVSKLSTKETAPPVPFKAGQESVPEASSPNHKDTYTQTPRRSSLAASLDSSIQNYEEDGYAHLNDHGSEISSAYLLPRGLLPTLTVTRKQRIALTVSPDRTATTSLLPAIPPRSRQRPVSGVILSMLHLDTSVPDAFSPLHQKKYSEDSPVTSPLHRKTGRRDLQALPVEPVLLPPKQRGSTLVSPNESRFSTVSAADSFETAPTGSPKRINTPPAGSTRSLPQRPSPEKIAAARLASLDLEERLKASPESVSADQMLPVKRIQSVDYDDGFEDIPGQDERPGGVINAEKEAAIKQRSSGTVRRSKSVKVPKKKDFSVNRLMRILESTNGTLIGEEFESLDLPLKEKVLLEKIVDALSRLTADMVLDGSRFDEGCSRLQKALNALEGYT</sequence>
<proteinExistence type="predicted"/>
<dbReference type="OrthoDB" id="4067583at2759"/>
<dbReference type="AlphaFoldDB" id="A0A1E3QHC4"/>
<accession>A0A1E3QHC4</accession>
<reference evidence="3" key="1">
    <citation type="submission" date="2016-05" db="EMBL/GenBank/DDBJ databases">
        <title>Comparative genomics of biotechnologically important yeasts.</title>
        <authorList>
            <consortium name="DOE Joint Genome Institute"/>
            <person name="Riley R."/>
            <person name="Haridas S."/>
            <person name="Wolfe K.H."/>
            <person name="Lopes M.R."/>
            <person name="Hittinger C.T."/>
            <person name="Goker M."/>
            <person name="Salamov A."/>
            <person name="Wisecaver J."/>
            <person name="Long T.M."/>
            <person name="Aerts A.L."/>
            <person name="Barry K."/>
            <person name="Choi C."/>
            <person name="Clum A."/>
            <person name="Coughlan A.Y."/>
            <person name="Deshpande S."/>
            <person name="Douglass A.P."/>
            <person name="Hanson S.J."/>
            <person name="Klenk H.-P."/>
            <person name="Labutti K."/>
            <person name="Lapidus A."/>
            <person name="Lindquist E."/>
            <person name="Lipzen A."/>
            <person name="Meier-Kolthoff J.P."/>
            <person name="Ohm R.A."/>
            <person name="Otillar R.P."/>
            <person name="Pangilinan J."/>
            <person name="Peng Y."/>
            <person name="Rokas A."/>
            <person name="Rosa C.A."/>
            <person name="Scheuner C."/>
            <person name="Sibirny A.A."/>
            <person name="Slot J.C."/>
            <person name="Stielow J.B."/>
            <person name="Sun H."/>
            <person name="Kurtzman C.P."/>
            <person name="Blackwell M."/>
            <person name="Grigoriev I.V."/>
            <person name="Jeffries T.W."/>
        </authorList>
    </citation>
    <scope>NUCLEOTIDE SEQUENCE [LARGE SCALE GENOMIC DNA]</scope>
    <source>
        <strain evidence="3">NRRL Y-12698</strain>
    </source>
</reference>
<dbReference type="EMBL" id="KV454443">
    <property type="protein sequence ID" value="ODQ77096.1"/>
    <property type="molecule type" value="Genomic_DNA"/>
</dbReference>
<dbReference type="GeneID" id="30147978"/>
<evidence type="ECO:0000313" key="3">
    <source>
        <dbReference type="Proteomes" id="UP000094336"/>
    </source>
</evidence>
<dbReference type="RefSeq" id="XP_018982424.1">
    <property type="nucleotide sequence ID" value="XM_019130125.1"/>
</dbReference>
<protein>
    <recommendedName>
        <fullName evidence="4">Protein NBA1</fullName>
    </recommendedName>
</protein>
<evidence type="ECO:0008006" key="4">
    <source>
        <dbReference type="Google" id="ProtNLM"/>
    </source>
</evidence>
<evidence type="ECO:0000313" key="2">
    <source>
        <dbReference type="EMBL" id="ODQ77096.1"/>
    </source>
</evidence>
<feature type="compositionally biased region" description="Basic and acidic residues" evidence="1">
    <location>
        <begin position="48"/>
        <end position="59"/>
    </location>
</feature>
<dbReference type="Proteomes" id="UP000094336">
    <property type="component" value="Unassembled WGS sequence"/>
</dbReference>